<dbReference type="Pfam" id="PF02311">
    <property type="entry name" value="AraC_binding"/>
    <property type="match status" value="1"/>
</dbReference>
<dbReference type="InterPro" id="IPR003313">
    <property type="entry name" value="AraC-bd"/>
</dbReference>
<dbReference type="InterPro" id="IPR020449">
    <property type="entry name" value="Tscrpt_reg_AraC-type_HTH"/>
</dbReference>
<dbReference type="EMBL" id="JAHZIK010000797">
    <property type="protein sequence ID" value="MBW7457261.1"/>
    <property type="molecule type" value="Genomic_DNA"/>
</dbReference>
<dbReference type="PRINTS" id="PR00032">
    <property type="entry name" value="HTHARAC"/>
</dbReference>
<dbReference type="SUPFAM" id="SSF46689">
    <property type="entry name" value="Homeodomain-like"/>
    <property type="match status" value="2"/>
</dbReference>
<dbReference type="InterPro" id="IPR009057">
    <property type="entry name" value="Homeodomain-like_sf"/>
</dbReference>
<dbReference type="PANTHER" id="PTHR43280">
    <property type="entry name" value="ARAC-FAMILY TRANSCRIPTIONAL REGULATOR"/>
    <property type="match status" value="1"/>
</dbReference>
<keyword evidence="1" id="KW-0805">Transcription regulation</keyword>
<evidence type="ECO:0000256" key="1">
    <source>
        <dbReference type="ARBA" id="ARBA00023015"/>
    </source>
</evidence>
<dbReference type="Proteomes" id="UP001519887">
    <property type="component" value="Unassembled WGS sequence"/>
</dbReference>
<dbReference type="SMART" id="SM00342">
    <property type="entry name" value="HTH_ARAC"/>
    <property type="match status" value="1"/>
</dbReference>
<evidence type="ECO:0000313" key="5">
    <source>
        <dbReference type="EMBL" id="MBW7457261.1"/>
    </source>
</evidence>
<protein>
    <submittedName>
        <fullName evidence="5">Helix-turn-helix domain-containing protein</fullName>
    </submittedName>
</protein>
<dbReference type="InterPro" id="IPR037923">
    <property type="entry name" value="HTH-like"/>
</dbReference>
<reference evidence="5 6" key="1">
    <citation type="submission" date="2021-07" db="EMBL/GenBank/DDBJ databases">
        <title>Paenibacillus radiodurans sp. nov., isolated from the southeastern edge of Tengger Desert.</title>
        <authorList>
            <person name="Zhang G."/>
        </authorList>
    </citation>
    <scope>NUCLEOTIDE SEQUENCE [LARGE SCALE GENOMIC DNA]</scope>
    <source>
        <strain evidence="5 6">CCM 7311</strain>
    </source>
</reference>
<evidence type="ECO:0000256" key="3">
    <source>
        <dbReference type="ARBA" id="ARBA00023163"/>
    </source>
</evidence>
<dbReference type="PROSITE" id="PS01124">
    <property type="entry name" value="HTH_ARAC_FAMILY_2"/>
    <property type="match status" value="1"/>
</dbReference>
<feature type="domain" description="HTH araC/xylS-type" evidence="4">
    <location>
        <begin position="192"/>
        <end position="290"/>
    </location>
</feature>
<dbReference type="CDD" id="cd06986">
    <property type="entry name" value="cupin_MmsR-like_N"/>
    <property type="match status" value="1"/>
</dbReference>
<evidence type="ECO:0000256" key="2">
    <source>
        <dbReference type="ARBA" id="ARBA00023125"/>
    </source>
</evidence>
<gene>
    <name evidence="5" type="ORF">K0U00_24785</name>
</gene>
<keyword evidence="3" id="KW-0804">Transcription</keyword>
<evidence type="ECO:0000259" key="4">
    <source>
        <dbReference type="PROSITE" id="PS01124"/>
    </source>
</evidence>
<accession>A0ABS7C999</accession>
<dbReference type="PANTHER" id="PTHR43280:SF30">
    <property type="entry name" value="MMSAB OPERON REGULATORY PROTEIN"/>
    <property type="match status" value="1"/>
</dbReference>
<dbReference type="Pfam" id="PF12833">
    <property type="entry name" value="HTH_18"/>
    <property type="match status" value="1"/>
</dbReference>
<keyword evidence="6" id="KW-1185">Reference proteome</keyword>
<dbReference type="Gene3D" id="2.60.120.280">
    <property type="entry name" value="Regulatory protein AraC"/>
    <property type="match status" value="1"/>
</dbReference>
<proteinExistence type="predicted"/>
<organism evidence="5 6">
    <name type="scientific">Paenibacillus sepulcri</name>
    <dbReference type="NCBI Taxonomy" id="359917"/>
    <lineage>
        <taxon>Bacteria</taxon>
        <taxon>Bacillati</taxon>
        <taxon>Bacillota</taxon>
        <taxon>Bacilli</taxon>
        <taxon>Bacillales</taxon>
        <taxon>Paenibacillaceae</taxon>
        <taxon>Paenibacillus</taxon>
    </lineage>
</organism>
<keyword evidence="2" id="KW-0238">DNA-binding</keyword>
<dbReference type="InterPro" id="IPR018060">
    <property type="entry name" value="HTH_AraC"/>
</dbReference>
<evidence type="ECO:0000313" key="6">
    <source>
        <dbReference type="Proteomes" id="UP001519887"/>
    </source>
</evidence>
<comment type="caution">
    <text evidence="5">The sequence shown here is derived from an EMBL/GenBank/DDBJ whole genome shotgun (WGS) entry which is preliminary data.</text>
</comment>
<name>A0ABS7C999_9BACL</name>
<dbReference type="RefSeq" id="WP_210046744.1">
    <property type="nucleotide sequence ID" value="NZ_JBHLVU010000039.1"/>
</dbReference>
<sequence>MLRKADGFEAEKIIVLPPYILKEMVAHPLIRQLYITDIGYFPRARHHYRDRPSGCSMHILIYCAGGEGWIQSGSHKAMRVTEQTLTVIPADTPHSYGADENNPWSIYWFHLMGEDAGAFFSNFSMEAGPLRLGLSHSVKLLDLFGQCYDILSSKPYSMDHQVHVSQTVRYYLSFVGLMKAGAGEEKSERYIEQAIQYMKEQLESNLSLEELVAHTRISKQHLNHLFKQSTGFAPIDYYLRMKIQRAGQLLDLTDRSIKDIGLSLGFQDPYYFSRLFKKMIGLSPTEYRNKLKG</sequence>
<dbReference type="SUPFAM" id="SSF51215">
    <property type="entry name" value="Regulatory protein AraC"/>
    <property type="match status" value="1"/>
</dbReference>
<dbReference type="Gene3D" id="1.10.10.60">
    <property type="entry name" value="Homeodomain-like"/>
    <property type="match status" value="2"/>
</dbReference>